<comment type="caution">
    <text evidence="2">The sequence shown here is derived from an EMBL/GenBank/DDBJ whole genome shotgun (WGS) entry which is preliminary data.</text>
</comment>
<accession>A0A834XAR4</accession>
<dbReference type="Proteomes" id="UP000634136">
    <property type="component" value="Unassembled WGS sequence"/>
</dbReference>
<protein>
    <submittedName>
        <fullName evidence="2">Uncharacterized protein</fullName>
    </submittedName>
</protein>
<sequence length="133" mass="15163">MKAAQYYLALIVLLGMTSYGAINDTYKTNAVFVNGKLWKDPNLANANDLTSSMIQIEFPYLIEAPLGFPFTNLTNRDKYKASSYAEGKKEGRFYLPFFYGNKTKVQQRVGKLQFTFKAAKQGKIELTHKQEQN</sequence>
<gene>
    <name evidence="2" type="ORF">G2W53_003792</name>
</gene>
<feature type="signal peptide" evidence="1">
    <location>
        <begin position="1"/>
        <end position="20"/>
    </location>
</feature>
<feature type="chain" id="PRO_5032735510" evidence="1">
    <location>
        <begin position="21"/>
        <end position="133"/>
    </location>
</feature>
<name>A0A834XAR4_9FABA</name>
<proteinExistence type="predicted"/>
<evidence type="ECO:0000256" key="1">
    <source>
        <dbReference type="SAM" id="SignalP"/>
    </source>
</evidence>
<dbReference type="AlphaFoldDB" id="A0A834XAR4"/>
<keyword evidence="3" id="KW-1185">Reference proteome</keyword>
<reference evidence="2" key="1">
    <citation type="submission" date="2020-09" db="EMBL/GenBank/DDBJ databases">
        <title>Genome-Enabled Discovery of Anthraquinone Biosynthesis in Senna tora.</title>
        <authorList>
            <person name="Kang S.-H."/>
            <person name="Pandey R.P."/>
            <person name="Lee C.-M."/>
            <person name="Sim J.-S."/>
            <person name="Jeong J.-T."/>
            <person name="Choi B.-S."/>
            <person name="Jung M."/>
            <person name="Ginzburg D."/>
            <person name="Zhao K."/>
            <person name="Won S.Y."/>
            <person name="Oh T.-J."/>
            <person name="Yu Y."/>
            <person name="Kim N.-H."/>
            <person name="Lee O.R."/>
            <person name="Lee T.-H."/>
            <person name="Bashyal P."/>
            <person name="Kim T.-S."/>
            <person name="Lee W.-H."/>
            <person name="Kawkins C."/>
            <person name="Kim C.-K."/>
            <person name="Kim J.S."/>
            <person name="Ahn B.O."/>
            <person name="Rhee S.Y."/>
            <person name="Sohng J.K."/>
        </authorList>
    </citation>
    <scope>NUCLEOTIDE SEQUENCE</scope>
    <source>
        <tissue evidence="2">Leaf</tissue>
    </source>
</reference>
<keyword evidence="1" id="KW-0732">Signal</keyword>
<organism evidence="2 3">
    <name type="scientific">Senna tora</name>
    <dbReference type="NCBI Taxonomy" id="362788"/>
    <lineage>
        <taxon>Eukaryota</taxon>
        <taxon>Viridiplantae</taxon>
        <taxon>Streptophyta</taxon>
        <taxon>Embryophyta</taxon>
        <taxon>Tracheophyta</taxon>
        <taxon>Spermatophyta</taxon>
        <taxon>Magnoliopsida</taxon>
        <taxon>eudicotyledons</taxon>
        <taxon>Gunneridae</taxon>
        <taxon>Pentapetalae</taxon>
        <taxon>rosids</taxon>
        <taxon>fabids</taxon>
        <taxon>Fabales</taxon>
        <taxon>Fabaceae</taxon>
        <taxon>Caesalpinioideae</taxon>
        <taxon>Cassia clade</taxon>
        <taxon>Senna</taxon>
    </lineage>
</organism>
<dbReference type="EMBL" id="JAAIUW010000002">
    <property type="protein sequence ID" value="KAF7841494.1"/>
    <property type="molecule type" value="Genomic_DNA"/>
</dbReference>
<evidence type="ECO:0000313" key="3">
    <source>
        <dbReference type="Proteomes" id="UP000634136"/>
    </source>
</evidence>
<evidence type="ECO:0000313" key="2">
    <source>
        <dbReference type="EMBL" id="KAF7841494.1"/>
    </source>
</evidence>